<gene>
    <name evidence="2" type="ORF">K505DRAFT_291517</name>
</gene>
<accession>A0A6A6XYE4</accession>
<evidence type="ECO:0000313" key="3">
    <source>
        <dbReference type="Proteomes" id="UP000799757"/>
    </source>
</evidence>
<organism evidence="2 3">
    <name type="scientific">Melanomma pulvis-pyrius CBS 109.77</name>
    <dbReference type="NCBI Taxonomy" id="1314802"/>
    <lineage>
        <taxon>Eukaryota</taxon>
        <taxon>Fungi</taxon>
        <taxon>Dikarya</taxon>
        <taxon>Ascomycota</taxon>
        <taxon>Pezizomycotina</taxon>
        <taxon>Dothideomycetes</taxon>
        <taxon>Pleosporomycetidae</taxon>
        <taxon>Pleosporales</taxon>
        <taxon>Melanommataceae</taxon>
        <taxon>Melanomma</taxon>
    </lineage>
</organism>
<sequence length="343" mass="36793">MILATATVCTCQWTLRACKTWRALLLVQGFGVGIPLGVLYAVGTLCLGSHFKNNQPLSSMMSVSAGLAGAMVYTAVALACLGHSQGGLQTAYVFNAIISSCTLSVACVLFRRSNTYRILKSPRPPRGRRNPFSESGTILFFLGYLFLFAGLFIYPLYSVLLISSYPSHTFPTEPTKALLGTYGVAMLAAPFSANGYLRTTLGPVNSLIAATVVAAACLIAPAWIPYLGIALPFNIVYGVALGAVLSLHTKALSVFHWSRWSYHDDMAGRAGVVQAVAGLFVAAGVVWTAWVVDHTGMRGRWALRNCELGFGVAMSIGAVTMLVGAVFMALGRWRRCPRFFVVI</sequence>
<evidence type="ECO:0000256" key="1">
    <source>
        <dbReference type="SAM" id="Phobius"/>
    </source>
</evidence>
<proteinExistence type="predicted"/>
<feature type="transmembrane region" description="Helical" evidence="1">
    <location>
        <begin position="90"/>
        <end position="110"/>
    </location>
</feature>
<feature type="transmembrane region" description="Helical" evidence="1">
    <location>
        <begin position="131"/>
        <end position="157"/>
    </location>
</feature>
<dbReference type="Gene3D" id="1.20.1250.20">
    <property type="entry name" value="MFS general substrate transporter like domains"/>
    <property type="match status" value="1"/>
</dbReference>
<dbReference type="Proteomes" id="UP000799757">
    <property type="component" value="Unassembled WGS sequence"/>
</dbReference>
<dbReference type="SUPFAM" id="SSF103473">
    <property type="entry name" value="MFS general substrate transporter"/>
    <property type="match status" value="1"/>
</dbReference>
<feature type="transmembrane region" description="Helical" evidence="1">
    <location>
        <begin position="310"/>
        <end position="330"/>
    </location>
</feature>
<keyword evidence="1" id="KW-0472">Membrane</keyword>
<feature type="transmembrane region" description="Helical" evidence="1">
    <location>
        <begin position="26"/>
        <end position="48"/>
    </location>
</feature>
<feature type="transmembrane region" description="Helical" evidence="1">
    <location>
        <begin position="177"/>
        <end position="197"/>
    </location>
</feature>
<dbReference type="EMBL" id="MU001739">
    <property type="protein sequence ID" value="KAF2801045.1"/>
    <property type="molecule type" value="Genomic_DNA"/>
</dbReference>
<protein>
    <recommendedName>
        <fullName evidence="4">MFS general substrate transporter</fullName>
    </recommendedName>
</protein>
<reference evidence="2" key="1">
    <citation type="journal article" date="2020" name="Stud. Mycol.">
        <title>101 Dothideomycetes genomes: a test case for predicting lifestyles and emergence of pathogens.</title>
        <authorList>
            <person name="Haridas S."/>
            <person name="Albert R."/>
            <person name="Binder M."/>
            <person name="Bloem J."/>
            <person name="Labutti K."/>
            <person name="Salamov A."/>
            <person name="Andreopoulos B."/>
            <person name="Baker S."/>
            <person name="Barry K."/>
            <person name="Bills G."/>
            <person name="Bluhm B."/>
            <person name="Cannon C."/>
            <person name="Castanera R."/>
            <person name="Culley D."/>
            <person name="Daum C."/>
            <person name="Ezra D."/>
            <person name="Gonzalez J."/>
            <person name="Henrissat B."/>
            <person name="Kuo A."/>
            <person name="Liang C."/>
            <person name="Lipzen A."/>
            <person name="Lutzoni F."/>
            <person name="Magnuson J."/>
            <person name="Mondo S."/>
            <person name="Nolan M."/>
            <person name="Ohm R."/>
            <person name="Pangilinan J."/>
            <person name="Park H.-J."/>
            <person name="Ramirez L."/>
            <person name="Alfaro M."/>
            <person name="Sun H."/>
            <person name="Tritt A."/>
            <person name="Yoshinaga Y."/>
            <person name="Zwiers L.-H."/>
            <person name="Turgeon B."/>
            <person name="Goodwin S."/>
            <person name="Spatafora J."/>
            <person name="Crous P."/>
            <person name="Grigoriev I."/>
        </authorList>
    </citation>
    <scope>NUCLEOTIDE SEQUENCE</scope>
    <source>
        <strain evidence="2">CBS 109.77</strain>
    </source>
</reference>
<name>A0A6A6XYE4_9PLEO</name>
<keyword evidence="1" id="KW-0812">Transmembrane</keyword>
<evidence type="ECO:0000313" key="2">
    <source>
        <dbReference type="EMBL" id="KAF2801045.1"/>
    </source>
</evidence>
<dbReference type="OrthoDB" id="3797192at2759"/>
<dbReference type="InterPro" id="IPR036259">
    <property type="entry name" value="MFS_trans_sf"/>
</dbReference>
<feature type="transmembrane region" description="Helical" evidence="1">
    <location>
        <begin position="204"/>
        <end position="224"/>
    </location>
</feature>
<keyword evidence="3" id="KW-1185">Reference proteome</keyword>
<dbReference type="AlphaFoldDB" id="A0A6A6XYE4"/>
<keyword evidence="1" id="KW-1133">Transmembrane helix</keyword>
<feature type="transmembrane region" description="Helical" evidence="1">
    <location>
        <begin position="270"/>
        <end position="290"/>
    </location>
</feature>
<evidence type="ECO:0008006" key="4">
    <source>
        <dbReference type="Google" id="ProtNLM"/>
    </source>
</evidence>
<feature type="transmembrane region" description="Helical" evidence="1">
    <location>
        <begin position="230"/>
        <end position="249"/>
    </location>
</feature>